<keyword evidence="5 12" id="KW-0378">Hydrolase</keyword>
<sequence length="223" mass="24795">MSKVSRPRTAAERKERLYRILDALSLRYPNVTCALNHADAWQLLVATILSAQCTDARVNMVTPELFRKFPTMQDLAVADVREVSEVIRSTGFFNNKAKSIVGAARTIIQDFGGEIPRTIEQLLTVPGAARKTSNVVLGTAFGIPSGVVVDTHVGRIALRLDLTKETNPVKVEQDLMKILPQNRWILFSHQLIHFGRELCVARKPRCGECPIEGLCYAKDKAVL</sequence>
<keyword evidence="3 12" id="KW-0479">Metal-binding</keyword>
<dbReference type="NCBIfam" id="TIGR01083">
    <property type="entry name" value="nth"/>
    <property type="match status" value="1"/>
</dbReference>
<dbReference type="EC" id="4.2.99.18" evidence="12"/>
<comment type="cofactor">
    <cofactor evidence="12">
        <name>[4Fe-4S] cluster</name>
        <dbReference type="ChEBI" id="CHEBI:49883"/>
    </cofactor>
    <text evidence="12">Binds 1 [4Fe-4S] cluster.</text>
</comment>
<dbReference type="InterPro" id="IPR003651">
    <property type="entry name" value="Endonuclease3_FeS-loop_motif"/>
</dbReference>
<dbReference type="EMBL" id="CP063849">
    <property type="protein sequence ID" value="QOY91131.1"/>
    <property type="molecule type" value="Genomic_DNA"/>
</dbReference>
<evidence type="ECO:0000256" key="12">
    <source>
        <dbReference type="HAMAP-Rule" id="MF_00942"/>
    </source>
</evidence>
<dbReference type="GO" id="GO:0140078">
    <property type="term" value="F:class I DNA-(apurinic or apyrimidinic site) endonuclease activity"/>
    <property type="evidence" value="ECO:0007669"/>
    <property type="project" value="UniProtKB-EC"/>
</dbReference>
<dbReference type="PIRSF" id="PIRSF001435">
    <property type="entry name" value="Nth"/>
    <property type="match status" value="1"/>
</dbReference>
<evidence type="ECO:0000256" key="10">
    <source>
        <dbReference type="ARBA" id="ARBA00023239"/>
    </source>
</evidence>
<gene>
    <name evidence="12 14" type="primary">nth</name>
    <name evidence="14" type="ORF">IRI77_14640</name>
</gene>
<dbReference type="PANTHER" id="PTHR10359">
    <property type="entry name" value="A/G-SPECIFIC ADENINE GLYCOSYLASE/ENDONUCLEASE III"/>
    <property type="match status" value="1"/>
</dbReference>
<keyword evidence="10 12" id="KW-0456">Lyase</keyword>
<keyword evidence="2 12" id="KW-0004">4Fe-4S</keyword>
<dbReference type="Gene3D" id="1.10.340.30">
    <property type="entry name" value="Hypothetical protein, domain 2"/>
    <property type="match status" value="1"/>
</dbReference>
<dbReference type="GO" id="GO:0003677">
    <property type="term" value="F:DNA binding"/>
    <property type="evidence" value="ECO:0007669"/>
    <property type="project" value="UniProtKB-UniRule"/>
</dbReference>
<dbReference type="FunFam" id="1.10.1670.10:FF:000001">
    <property type="entry name" value="Endonuclease III"/>
    <property type="match status" value="1"/>
</dbReference>
<dbReference type="InterPro" id="IPR003265">
    <property type="entry name" value="HhH-GPD_domain"/>
</dbReference>
<keyword evidence="11 12" id="KW-0326">Glycosidase</keyword>
<dbReference type="FunFam" id="1.10.340.30:FF:000001">
    <property type="entry name" value="Endonuclease III"/>
    <property type="match status" value="1"/>
</dbReference>
<dbReference type="RefSeq" id="WP_194452786.1">
    <property type="nucleotide sequence ID" value="NZ_CP063849.1"/>
</dbReference>
<dbReference type="PROSITE" id="PS00764">
    <property type="entry name" value="ENDONUCLEASE_III_1"/>
    <property type="match status" value="1"/>
</dbReference>
<evidence type="ECO:0000259" key="13">
    <source>
        <dbReference type="SMART" id="SM00478"/>
    </source>
</evidence>
<dbReference type="PANTHER" id="PTHR10359:SF18">
    <property type="entry name" value="ENDONUCLEASE III"/>
    <property type="match status" value="1"/>
</dbReference>
<comment type="catalytic activity">
    <reaction evidence="12">
        <text>2'-deoxyribonucleotide-(2'-deoxyribose 5'-phosphate)-2'-deoxyribonucleotide-DNA = a 3'-end 2'-deoxyribonucleotide-(2,3-dehydro-2,3-deoxyribose 5'-phosphate)-DNA + a 5'-end 5'-phospho-2'-deoxyribonucleoside-DNA + H(+)</text>
        <dbReference type="Rhea" id="RHEA:66592"/>
        <dbReference type="Rhea" id="RHEA-COMP:13180"/>
        <dbReference type="Rhea" id="RHEA-COMP:16897"/>
        <dbReference type="Rhea" id="RHEA-COMP:17067"/>
        <dbReference type="ChEBI" id="CHEBI:15378"/>
        <dbReference type="ChEBI" id="CHEBI:136412"/>
        <dbReference type="ChEBI" id="CHEBI:157695"/>
        <dbReference type="ChEBI" id="CHEBI:167181"/>
        <dbReference type="EC" id="4.2.99.18"/>
    </reaction>
</comment>
<keyword evidence="14" id="KW-0540">Nuclease</keyword>
<evidence type="ECO:0000256" key="1">
    <source>
        <dbReference type="ARBA" id="ARBA00008343"/>
    </source>
</evidence>
<evidence type="ECO:0000256" key="4">
    <source>
        <dbReference type="ARBA" id="ARBA00022763"/>
    </source>
</evidence>
<dbReference type="GO" id="GO:0019104">
    <property type="term" value="F:DNA N-glycosylase activity"/>
    <property type="evidence" value="ECO:0007669"/>
    <property type="project" value="UniProtKB-UniRule"/>
</dbReference>
<keyword evidence="4 12" id="KW-0227">DNA damage</keyword>
<dbReference type="Pfam" id="PF10576">
    <property type="entry name" value="EndIII_4Fe-2S"/>
    <property type="match status" value="1"/>
</dbReference>
<proteinExistence type="inferred from homology"/>
<evidence type="ECO:0000256" key="7">
    <source>
        <dbReference type="ARBA" id="ARBA00023014"/>
    </source>
</evidence>
<dbReference type="GO" id="GO:0046872">
    <property type="term" value="F:metal ion binding"/>
    <property type="evidence" value="ECO:0007669"/>
    <property type="project" value="UniProtKB-KW"/>
</dbReference>
<evidence type="ECO:0000256" key="11">
    <source>
        <dbReference type="ARBA" id="ARBA00023295"/>
    </source>
</evidence>
<evidence type="ECO:0000313" key="14">
    <source>
        <dbReference type="EMBL" id="QOY91131.1"/>
    </source>
</evidence>
<dbReference type="SMART" id="SM00525">
    <property type="entry name" value="FES"/>
    <property type="match status" value="1"/>
</dbReference>
<keyword evidence="15" id="KW-1185">Reference proteome</keyword>
<feature type="binding site" evidence="12">
    <location>
        <position position="215"/>
    </location>
    <ligand>
        <name>[4Fe-4S] cluster</name>
        <dbReference type="ChEBI" id="CHEBI:49883"/>
    </ligand>
</feature>
<dbReference type="GO" id="GO:0006285">
    <property type="term" value="P:base-excision repair, AP site formation"/>
    <property type="evidence" value="ECO:0007669"/>
    <property type="project" value="TreeGrafter"/>
</dbReference>
<keyword evidence="14" id="KW-0255">Endonuclease</keyword>
<keyword evidence="7 12" id="KW-0411">Iron-sulfur</keyword>
<comment type="similarity">
    <text evidence="1 12">Belongs to the Nth/MutY family.</text>
</comment>
<dbReference type="KEGG" id="pfer:IRI77_14640"/>
<accession>A0A7S7SP29</accession>
<evidence type="ECO:0000256" key="9">
    <source>
        <dbReference type="ARBA" id="ARBA00023204"/>
    </source>
</evidence>
<evidence type="ECO:0000256" key="8">
    <source>
        <dbReference type="ARBA" id="ARBA00023125"/>
    </source>
</evidence>
<reference evidence="14 15" key="1">
    <citation type="submission" date="2020-10" db="EMBL/GenBank/DDBJ databases">
        <title>Complete genome sequence of Paludibaculum fermentans P105T, a facultatively anaerobic acidobacterium capable of dissimilatory Fe(III) reduction.</title>
        <authorList>
            <person name="Dedysh S.N."/>
            <person name="Beletsky A.V."/>
            <person name="Kulichevskaya I.S."/>
            <person name="Mardanov A.V."/>
            <person name="Ravin N.V."/>
        </authorList>
    </citation>
    <scope>NUCLEOTIDE SEQUENCE [LARGE SCALE GENOMIC DNA]</scope>
    <source>
        <strain evidence="14 15">P105</strain>
    </source>
</reference>
<dbReference type="InterPro" id="IPR004035">
    <property type="entry name" value="Endouclease-III_FeS-bd_BS"/>
</dbReference>
<dbReference type="InterPro" id="IPR011257">
    <property type="entry name" value="DNA_glycosylase"/>
</dbReference>
<dbReference type="SMART" id="SM00478">
    <property type="entry name" value="ENDO3c"/>
    <property type="match status" value="1"/>
</dbReference>
<feature type="binding site" evidence="12">
    <location>
        <position position="209"/>
    </location>
    <ligand>
        <name>[4Fe-4S] cluster</name>
        <dbReference type="ChEBI" id="CHEBI:49883"/>
    </ligand>
</feature>
<dbReference type="CDD" id="cd00056">
    <property type="entry name" value="ENDO3c"/>
    <property type="match status" value="1"/>
</dbReference>
<organism evidence="14 15">
    <name type="scientific">Paludibaculum fermentans</name>
    <dbReference type="NCBI Taxonomy" id="1473598"/>
    <lineage>
        <taxon>Bacteria</taxon>
        <taxon>Pseudomonadati</taxon>
        <taxon>Acidobacteriota</taxon>
        <taxon>Terriglobia</taxon>
        <taxon>Bryobacterales</taxon>
        <taxon>Bryobacteraceae</taxon>
        <taxon>Paludibaculum</taxon>
    </lineage>
</organism>
<dbReference type="Proteomes" id="UP000593892">
    <property type="component" value="Chromosome"/>
</dbReference>
<feature type="domain" description="HhH-GPD" evidence="13">
    <location>
        <begin position="49"/>
        <end position="197"/>
    </location>
</feature>
<evidence type="ECO:0000313" key="15">
    <source>
        <dbReference type="Proteomes" id="UP000593892"/>
    </source>
</evidence>
<dbReference type="Gene3D" id="1.10.1670.10">
    <property type="entry name" value="Helix-hairpin-Helix base-excision DNA repair enzymes (C-terminal)"/>
    <property type="match status" value="1"/>
</dbReference>
<dbReference type="GO" id="GO:0051539">
    <property type="term" value="F:4 iron, 4 sulfur cluster binding"/>
    <property type="evidence" value="ECO:0007669"/>
    <property type="project" value="UniProtKB-UniRule"/>
</dbReference>
<dbReference type="SUPFAM" id="SSF48150">
    <property type="entry name" value="DNA-glycosylase"/>
    <property type="match status" value="1"/>
</dbReference>
<dbReference type="HAMAP" id="MF_00942">
    <property type="entry name" value="Nth"/>
    <property type="match status" value="1"/>
</dbReference>
<dbReference type="InterPro" id="IPR023170">
    <property type="entry name" value="HhH_base_excis_C"/>
</dbReference>
<protein>
    <recommendedName>
        <fullName evidence="12">Endonuclease III</fullName>
        <ecNumber evidence="12">4.2.99.18</ecNumber>
    </recommendedName>
    <alternativeName>
        <fullName evidence="12">DNA-(apurinic or apyrimidinic site) lyase</fullName>
    </alternativeName>
</protein>
<evidence type="ECO:0000256" key="2">
    <source>
        <dbReference type="ARBA" id="ARBA00022485"/>
    </source>
</evidence>
<name>A0A7S7SP29_PALFE</name>
<dbReference type="AlphaFoldDB" id="A0A7S7SP29"/>
<keyword evidence="8 12" id="KW-0238">DNA-binding</keyword>
<dbReference type="InterPro" id="IPR005759">
    <property type="entry name" value="Nth"/>
</dbReference>
<evidence type="ECO:0000256" key="3">
    <source>
        <dbReference type="ARBA" id="ARBA00022723"/>
    </source>
</evidence>
<feature type="binding site" evidence="12">
    <location>
        <position position="206"/>
    </location>
    <ligand>
        <name>[4Fe-4S] cluster</name>
        <dbReference type="ChEBI" id="CHEBI:49883"/>
    </ligand>
</feature>
<dbReference type="Pfam" id="PF00730">
    <property type="entry name" value="HhH-GPD"/>
    <property type="match status" value="1"/>
</dbReference>
<evidence type="ECO:0000256" key="6">
    <source>
        <dbReference type="ARBA" id="ARBA00023004"/>
    </source>
</evidence>
<evidence type="ECO:0000256" key="5">
    <source>
        <dbReference type="ARBA" id="ARBA00022801"/>
    </source>
</evidence>
<keyword evidence="6 12" id="KW-0408">Iron</keyword>
<keyword evidence="9 12" id="KW-0234">DNA repair</keyword>
<comment type="function">
    <text evidence="12">DNA repair enzyme that has both DNA N-glycosylase activity and AP-lyase activity. The DNA N-glycosylase activity releases various damaged pyrimidines from DNA by cleaving the N-glycosidic bond, leaving an AP (apurinic/apyrimidinic) site. The AP-lyase activity cleaves the phosphodiester bond 3' to the AP site by a beta-elimination, leaving a 3'-terminal unsaturated sugar and a product with a terminal 5'-phosphate.</text>
</comment>
<feature type="binding site" evidence="12">
    <location>
        <position position="199"/>
    </location>
    <ligand>
        <name>[4Fe-4S] cluster</name>
        <dbReference type="ChEBI" id="CHEBI:49883"/>
    </ligand>
</feature>